<dbReference type="AlphaFoldDB" id="A0A8H4LZI7"/>
<organism evidence="3 4">
    <name type="scientific">Ophiocordyceps sinensis</name>
    <dbReference type="NCBI Taxonomy" id="72228"/>
    <lineage>
        <taxon>Eukaryota</taxon>
        <taxon>Fungi</taxon>
        <taxon>Dikarya</taxon>
        <taxon>Ascomycota</taxon>
        <taxon>Pezizomycotina</taxon>
        <taxon>Sordariomycetes</taxon>
        <taxon>Hypocreomycetidae</taxon>
        <taxon>Hypocreales</taxon>
        <taxon>Ophiocordycipitaceae</taxon>
        <taxon>Ophiocordyceps</taxon>
    </lineage>
</organism>
<dbReference type="OrthoDB" id="3836772at2759"/>
<evidence type="ECO:0000256" key="1">
    <source>
        <dbReference type="SAM" id="MobiDB-lite"/>
    </source>
</evidence>
<feature type="region of interest" description="Disordered" evidence="1">
    <location>
        <begin position="181"/>
        <end position="209"/>
    </location>
</feature>
<feature type="region of interest" description="Disordered" evidence="1">
    <location>
        <begin position="114"/>
        <end position="136"/>
    </location>
</feature>
<dbReference type="Proteomes" id="UP000557566">
    <property type="component" value="Unassembled WGS sequence"/>
</dbReference>
<feature type="compositionally biased region" description="Basic and acidic residues" evidence="1">
    <location>
        <begin position="182"/>
        <end position="209"/>
    </location>
</feature>
<gene>
    <name evidence="3" type="ORF">G6O67_004186</name>
</gene>
<feature type="signal peptide" evidence="2">
    <location>
        <begin position="1"/>
        <end position="21"/>
    </location>
</feature>
<evidence type="ECO:0000313" key="3">
    <source>
        <dbReference type="EMBL" id="KAF4507717.1"/>
    </source>
</evidence>
<name>A0A8H4LZI7_9HYPO</name>
<reference evidence="3 4" key="1">
    <citation type="journal article" date="2020" name="Genome Biol. Evol.">
        <title>A new high-quality draft genome assembly of the Chinese cordyceps Ophiocordyceps sinensis.</title>
        <authorList>
            <person name="Shu R."/>
            <person name="Zhang J."/>
            <person name="Meng Q."/>
            <person name="Zhang H."/>
            <person name="Zhou G."/>
            <person name="Li M."/>
            <person name="Wu P."/>
            <person name="Zhao Y."/>
            <person name="Chen C."/>
            <person name="Qin Q."/>
        </authorList>
    </citation>
    <scope>NUCLEOTIDE SEQUENCE [LARGE SCALE GENOMIC DNA]</scope>
    <source>
        <strain evidence="3 4">IOZ07</strain>
    </source>
</reference>
<keyword evidence="2" id="KW-0732">Signal</keyword>
<protein>
    <submittedName>
        <fullName evidence="3">Uncharacterized protein</fullName>
    </submittedName>
</protein>
<dbReference type="EMBL" id="JAAVMX010000005">
    <property type="protein sequence ID" value="KAF4507717.1"/>
    <property type="molecule type" value="Genomic_DNA"/>
</dbReference>
<evidence type="ECO:0000313" key="4">
    <source>
        <dbReference type="Proteomes" id="UP000557566"/>
    </source>
</evidence>
<sequence>MKYAYATTVLVSFVLTGTALADDCAKACNSARDACLAKPDAKPASCASEYASCLGFDPSEKELHVEPTSCKKGGLEGGQCLPRCEEAKNKCLTRPGSNKSTCSSDYGACKASCSGKTDGKKGNANGNEDNANGNKGNANGNKGAQCLPRCEEKKNECLTTGSNKSTCVSDHDTCKTNCSGKTNEDKGNTEEDKGDAEENKGNTEENKEGECTPTCEETKIRCLAAPGSNKSTCVSECESCKTLCSSNTVGPNVDGQPPVYVAAGGRVQPLMALLAIVAMAVL</sequence>
<proteinExistence type="predicted"/>
<evidence type="ECO:0000256" key="2">
    <source>
        <dbReference type="SAM" id="SignalP"/>
    </source>
</evidence>
<feature type="chain" id="PRO_5034165587" evidence="2">
    <location>
        <begin position="22"/>
        <end position="282"/>
    </location>
</feature>
<accession>A0A8H4LZI7</accession>
<feature type="compositionally biased region" description="Low complexity" evidence="1">
    <location>
        <begin position="122"/>
        <end position="136"/>
    </location>
</feature>
<comment type="caution">
    <text evidence="3">The sequence shown here is derived from an EMBL/GenBank/DDBJ whole genome shotgun (WGS) entry which is preliminary data.</text>
</comment>
<keyword evidence="4" id="KW-1185">Reference proteome</keyword>